<accession>A0ACC1IFW2</accession>
<evidence type="ECO:0000313" key="2">
    <source>
        <dbReference type="Proteomes" id="UP001150581"/>
    </source>
</evidence>
<name>A0ACC1IFW2_9FUNG</name>
<dbReference type="EMBL" id="JANBPG010001496">
    <property type="protein sequence ID" value="KAJ1889685.1"/>
    <property type="molecule type" value="Genomic_DNA"/>
</dbReference>
<reference evidence="1" key="1">
    <citation type="submission" date="2022-07" db="EMBL/GenBank/DDBJ databases">
        <title>Phylogenomic reconstructions and comparative analyses of Kickxellomycotina fungi.</title>
        <authorList>
            <person name="Reynolds N.K."/>
            <person name="Stajich J.E."/>
            <person name="Barry K."/>
            <person name="Grigoriev I.V."/>
            <person name="Crous P."/>
            <person name="Smith M.E."/>
        </authorList>
    </citation>
    <scope>NUCLEOTIDE SEQUENCE</scope>
    <source>
        <strain evidence="1">Benny 63K</strain>
    </source>
</reference>
<evidence type="ECO:0000313" key="1">
    <source>
        <dbReference type="EMBL" id="KAJ1889685.1"/>
    </source>
</evidence>
<gene>
    <name evidence="1" type="ORF">LPJ66_007902</name>
</gene>
<organism evidence="1 2">
    <name type="scientific">Kickxella alabastrina</name>
    <dbReference type="NCBI Taxonomy" id="61397"/>
    <lineage>
        <taxon>Eukaryota</taxon>
        <taxon>Fungi</taxon>
        <taxon>Fungi incertae sedis</taxon>
        <taxon>Zoopagomycota</taxon>
        <taxon>Kickxellomycotina</taxon>
        <taxon>Kickxellomycetes</taxon>
        <taxon>Kickxellales</taxon>
        <taxon>Kickxellaceae</taxon>
        <taxon>Kickxella</taxon>
    </lineage>
</organism>
<protein>
    <submittedName>
        <fullName evidence="1">Uncharacterized protein</fullName>
    </submittedName>
</protein>
<comment type="caution">
    <text evidence="1">The sequence shown here is derived from an EMBL/GenBank/DDBJ whole genome shotgun (WGS) entry which is preliminary data.</text>
</comment>
<proteinExistence type="predicted"/>
<dbReference type="Proteomes" id="UP001150581">
    <property type="component" value="Unassembled WGS sequence"/>
</dbReference>
<sequence length="110" mass="11866">MVVMLDFGENPTGPIDFIHGGVLATVLNNALTLLLTKVTGIGMAHVNAVVRDICYLKGMYLNSRGVVIDAVIEEANDKGELVIFAKLMKGADVHTTLRITFTLPKPDSKL</sequence>
<keyword evidence="2" id="KW-1185">Reference proteome</keyword>